<name>A0A1B0DMM0_PHLPP</name>
<dbReference type="GO" id="GO:0050660">
    <property type="term" value="F:flavin adenine dinucleotide binding"/>
    <property type="evidence" value="ECO:0007669"/>
    <property type="project" value="InterPro"/>
</dbReference>
<feature type="compositionally biased region" description="Basic and acidic residues" evidence="6">
    <location>
        <begin position="468"/>
        <end position="484"/>
    </location>
</feature>
<dbReference type="SUPFAM" id="SSF54373">
    <property type="entry name" value="FAD-linked reductases, C-terminal domain"/>
    <property type="match status" value="1"/>
</dbReference>
<dbReference type="InterPro" id="IPR000172">
    <property type="entry name" value="GMC_OxRdtase_N"/>
</dbReference>
<accession>A0A1B0DMM0</accession>
<dbReference type="InterPro" id="IPR012132">
    <property type="entry name" value="GMC_OxRdtase"/>
</dbReference>
<feature type="region of interest" description="Disordered" evidence="6">
    <location>
        <begin position="453"/>
        <end position="484"/>
    </location>
</feature>
<keyword evidence="3" id="KW-0285">Flavoprotein</keyword>
<dbReference type="Pfam" id="PF00732">
    <property type="entry name" value="GMC_oxred_N"/>
    <property type="match status" value="1"/>
</dbReference>
<feature type="binding site" evidence="5">
    <location>
        <position position="113"/>
    </location>
    <ligand>
        <name>FAD</name>
        <dbReference type="ChEBI" id="CHEBI:57692"/>
    </ligand>
</feature>
<dbReference type="VEuPathDB" id="VectorBase:PPAPM1_011772"/>
<dbReference type="PANTHER" id="PTHR11552:SF147">
    <property type="entry name" value="CHOLINE DEHYDROGENASE, MITOCHONDRIAL"/>
    <property type="match status" value="1"/>
</dbReference>
<evidence type="ECO:0000256" key="5">
    <source>
        <dbReference type="PIRSR" id="PIRSR000137-2"/>
    </source>
</evidence>
<evidence type="ECO:0000256" key="3">
    <source>
        <dbReference type="ARBA" id="ARBA00022630"/>
    </source>
</evidence>
<dbReference type="InterPro" id="IPR036188">
    <property type="entry name" value="FAD/NAD-bd_sf"/>
</dbReference>
<feature type="domain" description="Glucose-methanol-choline oxidoreductase N-terminal" evidence="7">
    <location>
        <begin position="149"/>
        <end position="163"/>
    </location>
</feature>
<comment type="similarity">
    <text evidence="2">Belongs to the GMC oxidoreductase family.</text>
</comment>
<dbReference type="Gene3D" id="3.30.560.10">
    <property type="entry name" value="Glucose Oxidase, domain 3"/>
    <property type="match status" value="1"/>
</dbReference>
<organism evidence="8 9">
    <name type="scientific">Phlebotomus papatasi</name>
    <name type="common">Sandfly</name>
    <dbReference type="NCBI Taxonomy" id="29031"/>
    <lineage>
        <taxon>Eukaryota</taxon>
        <taxon>Metazoa</taxon>
        <taxon>Ecdysozoa</taxon>
        <taxon>Arthropoda</taxon>
        <taxon>Hexapoda</taxon>
        <taxon>Insecta</taxon>
        <taxon>Pterygota</taxon>
        <taxon>Neoptera</taxon>
        <taxon>Endopterygota</taxon>
        <taxon>Diptera</taxon>
        <taxon>Nematocera</taxon>
        <taxon>Psychodoidea</taxon>
        <taxon>Psychodidae</taxon>
        <taxon>Phlebotomus</taxon>
        <taxon>Phlebotomus</taxon>
    </lineage>
</organism>
<dbReference type="VEuPathDB" id="VectorBase:PPAI009612"/>
<evidence type="ECO:0000313" key="8">
    <source>
        <dbReference type="EnsemblMetazoa" id="PPAI009612-PA"/>
    </source>
</evidence>
<sequence length="484" mass="55238">MGWNWEKVIKYFKRSENNKIEHLFELTGSQFHAKGGPMSIDYYHDVEMMKIAVEEGAFELGEVEHMDINADQHIGWANVFGTLDNGRRCSPAKGFLIRAANRTNLHIIKNAHVTKVNLNDENQVQGVELSLNDKKFTVKSKRETIVSAGTVNTPQLLMLSGIGPKKHLEEMKIPVKMDLAVGKNLQDHFAIPIYIGFHKNKEPSSRPIDLVDRTYSYVMHNKGSLSGVGMLNLVGFYNTVNNSEPYPDVQFHSLYFRRLTPHFSEYLKTMDYAPSVDKYLRKMQEKYDILCLMVTLLKQEVPGKIELRSTDPFDHPKIYPNYVAGQKDLETAIRGIRRIQEYEKTKAYSYHDPEELRIDLPNCDVLDYNSDEYWGCYIRHMGTTMYHPVGTSKMGPNSDPEAVVDDELRVKGVKGLRVVDASIMPVIVSANTNAAAIMIGEKGADMIKTEWKKFDKEDDVNTTEEENPGDKKESDTKDEVKEEL</sequence>
<dbReference type="InterPro" id="IPR007867">
    <property type="entry name" value="GMC_OxRtase_C"/>
</dbReference>
<dbReference type="PROSITE" id="PS00624">
    <property type="entry name" value="GMC_OXRED_2"/>
    <property type="match status" value="1"/>
</dbReference>
<dbReference type="Gene3D" id="3.50.50.60">
    <property type="entry name" value="FAD/NAD(P)-binding domain"/>
    <property type="match status" value="1"/>
</dbReference>
<evidence type="ECO:0000256" key="1">
    <source>
        <dbReference type="ARBA" id="ARBA00001974"/>
    </source>
</evidence>
<dbReference type="Proteomes" id="UP000092462">
    <property type="component" value="Unassembled WGS sequence"/>
</dbReference>
<proteinExistence type="inferred from homology"/>
<dbReference type="Pfam" id="PF05199">
    <property type="entry name" value="GMC_oxred_C"/>
    <property type="match status" value="1"/>
</dbReference>
<dbReference type="GO" id="GO:0016614">
    <property type="term" value="F:oxidoreductase activity, acting on CH-OH group of donors"/>
    <property type="evidence" value="ECO:0007669"/>
    <property type="project" value="InterPro"/>
</dbReference>
<dbReference type="EnsemblMetazoa" id="PPAI009612-RA">
    <property type="protein sequence ID" value="PPAI009612-PA"/>
    <property type="gene ID" value="PPAI009612"/>
</dbReference>
<dbReference type="PIRSF" id="PIRSF000137">
    <property type="entry name" value="Alcohol_oxidase"/>
    <property type="match status" value="1"/>
</dbReference>
<keyword evidence="9" id="KW-1185">Reference proteome</keyword>
<evidence type="ECO:0000256" key="4">
    <source>
        <dbReference type="ARBA" id="ARBA00022827"/>
    </source>
</evidence>
<keyword evidence="4 5" id="KW-0274">FAD</keyword>
<evidence type="ECO:0000256" key="2">
    <source>
        <dbReference type="ARBA" id="ARBA00010790"/>
    </source>
</evidence>
<evidence type="ECO:0000256" key="6">
    <source>
        <dbReference type="SAM" id="MobiDB-lite"/>
    </source>
</evidence>
<reference evidence="8" key="1">
    <citation type="submission" date="2022-08" db="UniProtKB">
        <authorList>
            <consortium name="EnsemblMetazoa"/>
        </authorList>
    </citation>
    <scope>IDENTIFICATION</scope>
    <source>
        <strain evidence="8">Israel</strain>
    </source>
</reference>
<dbReference type="PANTHER" id="PTHR11552">
    <property type="entry name" value="GLUCOSE-METHANOL-CHOLINE GMC OXIDOREDUCTASE"/>
    <property type="match status" value="1"/>
</dbReference>
<comment type="cofactor">
    <cofactor evidence="1 5">
        <name>FAD</name>
        <dbReference type="ChEBI" id="CHEBI:57692"/>
    </cofactor>
</comment>
<evidence type="ECO:0000259" key="7">
    <source>
        <dbReference type="PROSITE" id="PS00624"/>
    </source>
</evidence>
<feature type="compositionally biased region" description="Acidic residues" evidence="6">
    <location>
        <begin position="457"/>
        <end position="467"/>
    </location>
</feature>
<protein>
    <recommendedName>
        <fullName evidence="7">Glucose-methanol-choline oxidoreductase N-terminal domain-containing protein</fullName>
    </recommendedName>
</protein>
<evidence type="ECO:0000313" key="9">
    <source>
        <dbReference type="Proteomes" id="UP000092462"/>
    </source>
</evidence>
<dbReference type="SUPFAM" id="SSF51905">
    <property type="entry name" value="FAD/NAD(P)-binding domain"/>
    <property type="match status" value="1"/>
</dbReference>
<dbReference type="EMBL" id="AJVK01016890">
    <property type="status" value="NOT_ANNOTATED_CDS"/>
    <property type="molecule type" value="Genomic_DNA"/>
</dbReference>
<dbReference type="AlphaFoldDB" id="A0A1B0DMM0"/>